<keyword evidence="1" id="KW-0175">Coiled coil</keyword>
<organism evidence="2 3">
    <name type="scientific">Eubacterium callanderi</name>
    <dbReference type="NCBI Taxonomy" id="53442"/>
    <lineage>
        <taxon>Bacteria</taxon>
        <taxon>Bacillati</taxon>
        <taxon>Bacillota</taxon>
        <taxon>Clostridia</taxon>
        <taxon>Eubacteriales</taxon>
        <taxon>Eubacteriaceae</taxon>
        <taxon>Eubacterium</taxon>
    </lineage>
</organism>
<comment type="caution">
    <text evidence="2">The sequence shown here is derived from an EMBL/GenBank/DDBJ whole genome shotgun (WGS) entry which is preliminary data.</text>
</comment>
<accession>A0AB74EW22</accession>
<sequence length="122" mass="14586">MCPLIKEEVRRMEEISQQTIFLCENQIDTYEQLKEKQAEMDDLISQRKKLTNKMRRAAFDEKETLSQQKKGLSDQISVLRKDLKWSLGVEKRSLDMVDRIIILFKKLDRIAKKRVQMSSLFY</sequence>
<gene>
    <name evidence="2" type="ORF">SAMN04515649_10357</name>
</gene>
<protein>
    <submittedName>
        <fullName evidence="2">Uncharacterized protein</fullName>
    </submittedName>
</protein>
<proteinExistence type="predicted"/>
<feature type="coiled-coil region" evidence="1">
    <location>
        <begin position="33"/>
        <end position="82"/>
    </location>
</feature>
<dbReference type="Proteomes" id="UP000184012">
    <property type="component" value="Unassembled WGS sequence"/>
</dbReference>
<dbReference type="AlphaFoldDB" id="A0AB74EW22"/>
<name>A0AB74EW22_9FIRM</name>
<reference evidence="2 3" key="1">
    <citation type="submission" date="2016-11" db="EMBL/GenBank/DDBJ databases">
        <authorList>
            <person name="Varghese N."/>
            <person name="Submissions S."/>
        </authorList>
    </citation>
    <scope>NUCLEOTIDE SEQUENCE [LARGE SCALE GENOMIC DNA]</scope>
    <source>
        <strain evidence="2 3">FD</strain>
    </source>
</reference>
<evidence type="ECO:0000256" key="1">
    <source>
        <dbReference type="SAM" id="Coils"/>
    </source>
</evidence>
<dbReference type="EMBL" id="FRBP01000003">
    <property type="protein sequence ID" value="SHL18011.1"/>
    <property type="molecule type" value="Genomic_DNA"/>
</dbReference>
<evidence type="ECO:0000313" key="3">
    <source>
        <dbReference type="Proteomes" id="UP000184012"/>
    </source>
</evidence>
<evidence type="ECO:0000313" key="2">
    <source>
        <dbReference type="EMBL" id="SHL18011.1"/>
    </source>
</evidence>